<proteinExistence type="predicted"/>
<gene>
    <name evidence="1" type="ORF">MEUPH1_LOCUS12449</name>
    <name evidence="2" type="ORF">MEUPH1_LOCUS23366</name>
</gene>
<evidence type="ECO:0000313" key="2">
    <source>
        <dbReference type="EMBL" id="CAI6369084.1"/>
    </source>
</evidence>
<keyword evidence="3" id="KW-1185">Reference proteome</keyword>
<name>A0AAV0WLP8_9HEMI</name>
<organism evidence="1 3">
    <name type="scientific">Macrosiphum euphorbiae</name>
    <name type="common">potato aphid</name>
    <dbReference type="NCBI Taxonomy" id="13131"/>
    <lineage>
        <taxon>Eukaryota</taxon>
        <taxon>Metazoa</taxon>
        <taxon>Ecdysozoa</taxon>
        <taxon>Arthropoda</taxon>
        <taxon>Hexapoda</taxon>
        <taxon>Insecta</taxon>
        <taxon>Pterygota</taxon>
        <taxon>Neoptera</taxon>
        <taxon>Paraneoptera</taxon>
        <taxon>Hemiptera</taxon>
        <taxon>Sternorrhyncha</taxon>
        <taxon>Aphidomorpha</taxon>
        <taxon>Aphidoidea</taxon>
        <taxon>Aphididae</taxon>
        <taxon>Macrosiphini</taxon>
        <taxon>Macrosiphum</taxon>
    </lineage>
</organism>
<sequence>MYHTTQKLPPASQLRVKNKIFETVSEAEAALLNIPNTSFQHNLDEQTQSTSTWQFIGDSSSSHESFMSNSSMDTQSCENRSDIRQFYTNFQN</sequence>
<reference evidence="1 3" key="1">
    <citation type="submission" date="2023-01" db="EMBL/GenBank/DDBJ databases">
        <authorList>
            <person name="Whitehead M."/>
        </authorList>
    </citation>
    <scope>NUCLEOTIDE SEQUENCE [LARGE SCALE GENOMIC DNA]</scope>
</reference>
<accession>A0AAV0WLP8</accession>
<dbReference type="Proteomes" id="UP001160148">
    <property type="component" value="Unassembled WGS sequence"/>
</dbReference>
<evidence type="ECO:0000313" key="3">
    <source>
        <dbReference type="Proteomes" id="UP001160148"/>
    </source>
</evidence>
<comment type="caution">
    <text evidence="1">The sequence shown here is derived from an EMBL/GenBank/DDBJ whole genome shotgun (WGS) entry which is preliminary data.</text>
</comment>
<dbReference type="EMBL" id="CARXXK010000005">
    <property type="protein sequence ID" value="CAI6369084.1"/>
    <property type="molecule type" value="Genomic_DNA"/>
</dbReference>
<dbReference type="AlphaFoldDB" id="A0AAV0WLP8"/>
<evidence type="ECO:0000313" key="1">
    <source>
        <dbReference type="EMBL" id="CAI6356748.1"/>
    </source>
</evidence>
<protein>
    <submittedName>
        <fullName evidence="1">Uncharacterized protein</fullName>
    </submittedName>
</protein>
<dbReference type="EMBL" id="CARXXK010000002">
    <property type="protein sequence ID" value="CAI6356748.1"/>
    <property type="molecule type" value="Genomic_DNA"/>
</dbReference>